<dbReference type="Proteomes" id="UP000634136">
    <property type="component" value="Unassembled WGS sequence"/>
</dbReference>
<evidence type="ECO:0000313" key="2">
    <source>
        <dbReference type="Proteomes" id="UP000634136"/>
    </source>
</evidence>
<gene>
    <name evidence="1" type="ORF">G2W53_026487</name>
</gene>
<accession>A0A834WFQ1</accession>
<protein>
    <submittedName>
        <fullName evidence="1">Uncharacterized protein</fullName>
    </submittedName>
</protein>
<comment type="caution">
    <text evidence="1">The sequence shown here is derived from an EMBL/GenBank/DDBJ whole genome shotgun (WGS) entry which is preliminary data.</text>
</comment>
<reference evidence="1" key="1">
    <citation type="submission" date="2020-09" db="EMBL/GenBank/DDBJ databases">
        <title>Genome-Enabled Discovery of Anthraquinone Biosynthesis in Senna tora.</title>
        <authorList>
            <person name="Kang S.-H."/>
            <person name="Pandey R.P."/>
            <person name="Lee C.-M."/>
            <person name="Sim J.-S."/>
            <person name="Jeong J.-T."/>
            <person name="Choi B.-S."/>
            <person name="Jung M."/>
            <person name="Ginzburg D."/>
            <person name="Zhao K."/>
            <person name="Won S.Y."/>
            <person name="Oh T.-J."/>
            <person name="Yu Y."/>
            <person name="Kim N.-H."/>
            <person name="Lee O.R."/>
            <person name="Lee T.-H."/>
            <person name="Bashyal P."/>
            <person name="Kim T.-S."/>
            <person name="Lee W.-H."/>
            <person name="Kawkins C."/>
            <person name="Kim C.-K."/>
            <person name="Kim J.S."/>
            <person name="Ahn B.O."/>
            <person name="Rhee S.Y."/>
            <person name="Sohng J.K."/>
        </authorList>
    </citation>
    <scope>NUCLEOTIDE SEQUENCE</scope>
    <source>
        <tissue evidence="1">Leaf</tissue>
    </source>
</reference>
<sequence>MVRSRKHDQDYITLKPTKAIATRDGILRVAPLKLVTRENEELKELVQRFRMCVPEEGHGLLLYSIWP</sequence>
<keyword evidence="2" id="KW-1185">Reference proteome</keyword>
<evidence type="ECO:0000313" key="1">
    <source>
        <dbReference type="EMBL" id="KAF7821032.1"/>
    </source>
</evidence>
<proteinExistence type="predicted"/>
<name>A0A834WFQ1_9FABA</name>
<dbReference type="EMBL" id="JAAIUW010000008">
    <property type="protein sequence ID" value="KAF7821032.1"/>
    <property type="molecule type" value="Genomic_DNA"/>
</dbReference>
<dbReference type="AlphaFoldDB" id="A0A834WFQ1"/>
<organism evidence="1 2">
    <name type="scientific">Senna tora</name>
    <dbReference type="NCBI Taxonomy" id="362788"/>
    <lineage>
        <taxon>Eukaryota</taxon>
        <taxon>Viridiplantae</taxon>
        <taxon>Streptophyta</taxon>
        <taxon>Embryophyta</taxon>
        <taxon>Tracheophyta</taxon>
        <taxon>Spermatophyta</taxon>
        <taxon>Magnoliopsida</taxon>
        <taxon>eudicotyledons</taxon>
        <taxon>Gunneridae</taxon>
        <taxon>Pentapetalae</taxon>
        <taxon>rosids</taxon>
        <taxon>fabids</taxon>
        <taxon>Fabales</taxon>
        <taxon>Fabaceae</taxon>
        <taxon>Caesalpinioideae</taxon>
        <taxon>Cassia clade</taxon>
        <taxon>Senna</taxon>
    </lineage>
</organism>